<dbReference type="PANTHER" id="PTHR31383">
    <property type="entry name" value="OXIDATIVE STRESS-RESPONSE SERINE-RICH PROTEIN 1"/>
    <property type="match status" value="1"/>
</dbReference>
<keyword evidence="7" id="KW-1185">Reference proteome</keyword>
<feature type="region of interest" description="Disordered" evidence="5">
    <location>
        <begin position="129"/>
        <end position="161"/>
    </location>
</feature>
<dbReference type="PANTHER" id="PTHR31383:SF2">
    <property type="entry name" value="OXIDATIVE STRESS-RESPONSIVE SERINE-RICH PROTEIN 1"/>
    <property type="match status" value="1"/>
</dbReference>
<dbReference type="GO" id="GO:0070301">
    <property type="term" value="P:cellular response to hydrogen peroxide"/>
    <property type="evidence" value="ECO:0007669"/>
    <property type="project" value="TreeGrafter"/>
</dbReference>
<protein>
    <recommendedName>
        <fullName evidence="1">Oxidative stress-responsive serine-rich protein 1</fullName>
    </recommendedName>
    <alternativeName>
        <fullName evidence="4">Oxidative stress-responsive protein 1</fullName>
    </alternativeName>
    <alternativeName>
        <fullName evidence="3">Peroxide-inducible transcript 1 protein</fullName>
    </alternativeName>
</protein>
<name>A0AAV7XE18_9NEOP</name>
<evidence type="ECO:0000313" key="6">
    <source>
        <dbReference type="EMBL" id="KAJ1522822.1"/>
    </source>
</evidence>
<evidence type="ECO:0000313" key="7">
    <source>
        <dbReference type="Proteomes" id="UP001075354"/>
    </source>
</evidence>
<feature type="compositionally biased region" description="Polar residues" evidence="5">
    <location>
        <begin position="214"/>
        <end position="223"/>
    </location>
</feature>
<comment type="caution">
    <text evidence="6">The sequence shown here is derived from an EMBL/GenBank/DDBJ whole genome shotgun (WGS) entry which is preliminary data.</text>
</comment>
<evidence type="ECO:0000256" key="3">
    <source>
        <dbReference type="ARBA" id="ARBA00029721"/>
    </source>
</evidence>
<keyword evidence="2" id="KW-0597">Phosphoprotein</keyword>
<feature type="region of interest" description="Disordered" evidence="5">
    <location>
        <begin position="214"/>
        <end position="240"/>
    </location>
</feature>
<dbReference type="AlphaFoldDB" id="A0AAV7XE18"/>
<proteinExistence type="predicted"/>
<sequence length="314" mass="34558">MFPSVLGGISKLARQSTSMAEEDLLPKCLQKLEIDSQSFSLPDSQPTLESLSLIGDDCPRESCKCNKKTQQCDSSFSGAWNRRRLHKPFTSQSSSSQNFGIIRKSRFKPGNSRSRTWILRDPILKLESLSRKEDAGGPSPSCSPVRLETKSPSVRPSEISKLPVDQVKQQSRVFGACASVAYNDFSGLSPSKSASDDSKKQFAATSYRHIRFSTPTSSVSQPSKVVKRKKDHRKEAGVKSRPICDTTNTLSARQAAAHPSSSQSTTCSQQARMVGTSHVGSGNDDVTIDELASYFDLFVHIPRKMSHMAENMYI</sequence>
<organism evidence="6 7">
    <name type="scientific">Megalurothrips usitatus</name>
    <name type="common">bean blossom thrips</name>
    <dbReference type="NCBI Taxonomy" id="439358"/>
    <lineage>
        <taxon>Eukaryota</taxon>
        <taxon>Metazoa</taxon>
        <taxon>Ecdysozoa</taxon>
        <taxon>Arthropoda</taxon>
        <taxon>Hexapoda</taxon>
        <taxon>Insecta</taxon>
        <taxon>Pterygota</taxon>
        <taxon>Neoptera</taxon>
        <taxon>Paraneoptera</taxon>
        <taxon>Thysanoptera</taxon>
        <taxon>Terebrantia</taxon>
        <taxon>Thripoidea</taxon>
        <taxon>Thripidae</taxon>
        <taxon>Megalurothrips</taxon>
    </lineage>
</organism>
<dbReference type="InterPro" id="IPR008494">
    <property type="entry name" value="DUF776"/>
</dbReference>
<accession>A0AAV7XE18</accession>
<dbReference type="EMBL" id="JAPTSV010000011">
    <property type="protein sequence ID" value="KAJ1522822.1"/>
    <property type="molecule type" value="Genomic_DNA"/>
</dbReference>
<reference evidence="6" key="1">
    <citation type="submission" date="2022-12" db="EMBL/GenBank/DDBJ databases">
        <title>Chromosome-level genome assembly of the bean flower thrips Megalurothrips usitatus.</title>
        <authorList>
            <person name="Ma L."/>
            <person name="Liu Q."/>
            <person name="Li H."/>
            <person name="Cai W."/>
        </authorList>
    </citation>
    <scope>NUCLEOTIDE SEQUENCE</scope>
    <source>
        <strain evidence="6">Cailab_2022a</strain>
    </source>
</reference>
<evidence type="ECO:0000256" key="2">
    <source>
        <dbReference type="ARBA" id="ARBA00022553"/>
    </source>
</evidence>
<dbReference type="Proteomes" id="UP001075354">
    <property type="component" value="Chromosome 11"/>
</dbReference>
<evidence type="ECO:0000256" key="4">
    <source>
        <dbReference type="ARBA" id="ARBA00031405"/>
    </source>
</evidence>
<evidence type="ECO:0000256" key="5">
    <source>
        <dbReference type="SAM" id="MobiDB-lite"/>
    </source>
</evidence>
<evidence type="ECO:0000256" key="1">
    <source>
        <dbReference type="ARBA" id="ARBA00015005"/>
    </source>
</evidence>
<gene>
    <name evidence="6" type="ORF">ONE63_001974</name>
</gene>